<accession>A0ABQ2WE53</accession>
<evidence type="ECO:0008006" key="3">
    <source>
        <dbReference type="Google" id="ProtNLM"/>
    </source>
</evidence>
<evidence type="ECO:0000313" key="1">
    <source>
        <dbReference type="EMBL" id="GGW47561.1"/>
    </source>
</evidence>
<dbReference type="EMBL" id="BMXO01000001">
    <property type="protein sequence ID" value="GGW47561.1"/>
    <property type="molecule type" value="Genomic_DNA"/>
</dbReference>
<keyword evidence="2" id="KW-1185">Reference proteome</keyword>
<sequence length="152" mass="17460">MSNNVFNKALLFLSALALLGCNQEEDKYYRADCIVRINIDWSGYDTERRLAIQNRVLPEAALAYHETLGFDSPVSGPSSSIKGEEREYYYLQFSGLCDRRYEFSENIIAYFAENFDDVPPLEVDPGTFKPGRDTIEVYGDSWIDGERVYQPQ</sequence>
<reference evidence="2" key="1">
    <citation type="journal article" date="2019" name="Int. J. Syst. Evol. Microbiol.">
        <title>The Global Catalogue of Microorganisms (GCM) 10K type strain sequencing project: providing services to taxonomists for standard genome sequencing and annotation.</title>
        <authorList>
            <consortium name="The Broad Institute Genomics Platform"/>
            <consortium name="The Broad Institute Genome Sequencing Center for Infectious Disease"/>
            <person name="Wu L."/>
            <person name="Ma J."/>
        </authorList>
    </citation>
    <scope>NUCLEOTIDE SEQUENCE [LARGE SCALE GENOMIC DNA]</scope>
    <source>
        <strain evidence="2">KCTC 22157</strain>
    </source>
</reference>
<organism evidence="1 2">
    <name type="scientific">Halomonas johnsoniae</name>
    <dbReference type="NCBI Taxonomy" id="502832"/>
    <lineage>
        <taxon>Bacteria</taxon>
        <taxon>Pseudomonadati</taxon>
        <taxon>Pseudomonadota</taxon>
        <taxon>Gammaproteobacteria</taxon>
        <taxon>Oceanospirillales</taxon>
        <taxon>Halomonadaceae</taxon>
        <taxon>Halomonas</taxon>
    </lineage>
</organism>
<dbReference type="RefSeq" id="WP_193460918.1">
    <property type="nucleotide sequence ID" value="NZ_BMXO01000001.1"/>
</dbReference>
<comment type="caution">
    <text evidence="1">The sequence shown here is derived from an EMBL/GenBank/DDBJ whole genome shotgun (WGS) entry which is preliminary data.</text>
</comment>
<protein>
    <recommendedName>
        <fullName evidence="3">Lipoprotein</fullName>
    </recommendedName>
</protein>
<name>A0ABQ2WE53_9GAMM</name>
<proteinExistence type="predicted"/>
<gene>
    <name evidence="1" type="ORF">GCM10007158_05730</name>
</gene>
<dbReference type="Proteomes" id="UP000647585">
    <property type="component" value="Unassembled WGS sequence"/>
</dbReference>
<evidence type="ECO:0000313" key="2">
    <source>
        <dbReference type="Proteomes" id="UP000647585"/>
    </source>
</evidence>